<feature type="non-terminal residue" evidence="2">
    <location>
        <position position="1"/>
    </location>
</feature>
<evidence type="ECO:0000313" key="3">
    <source>
        <dbReference type="Proteomes" id="UP000574390"/>
    </source>
</evidence>
<evidence type="ECO:0000256" key="1">
    <source>
        <dbReference type="SAM" id="Phobius"/>
    </source>
</evidence>
<keyword evidence="1" id="KW-0812">Transmembrane</keyword>
<feature type="transmembrane region" description="Helical" evidence="1">
    <location>
        <begin position="140"/>
        <end position="159"/>
    </location>
</feature>
<protein>
    <submittedName>
        <fullName evidence="2">Uncharacterized protein</fullName>
    </submittedName>
</protein>
<proteinExistence type="predicted"/>
<evidence type="ECO:0000313" key="2">
    <source>
        <dbReference type="EMBL" id="KAF4756306.1"/>
    </source>
</evidence>
<dbReference type="AlphaFoldDB" id="A0A7J6UH18"/>
<comment type="caution">
    <text evidence="2">The sequence shown here is derived from an EMBL/GenBank/DDBJ whole genome shotgun (WGS) entry which is preliminary data.</text>
</comment>
<feature type="transmembrane region" description="Helical" evidence="1">
    <location>
        <begin position="75"/>
        <end position="97"/>
    </location>
</feature>
<feature type="transmembrane region" description="Helical" evidence="1">
    <location>
        <begin position="42"/>
        <end position="68"/>
    </location>
</feature>
<organism evidence="2 3">
    <name type="scientific">Perkinsus olseni</name>
    <name type="common">Perkinsus atlanticus</name>
    <dbReference type="NCBI Taxonomy" id="32597"/>
    <lineage>
        <taxon>Eukaryota</taxon>
        <taxon>Sar</taxon>
        <taxon>Alveolata</taxon>
        <taxon>Perkinsozoa</taxon>
        <taxon>Perkinsea</taxon>
        <taxon>Perkinsida</taxon>
        <taxon>Perkinsidae</taxon>
        <taxon>Perkinsus</taxon>
    </lineage>
</organism>
<accession>A0A7J6UH18</accession>
<feature type="non-terminal residue" evidence="2">
    <location>
        <position position="161"/>
    </location>
</feature>
<reference evidence="2 3" key="1">
    <citation type="submission" date="2020-04" db="EMBL/GenBank/DDBJ databases">
        <title>Perkinsus olseni comparative genomics.</title>
        <authorList>
            <person name="Bogema D.R."/>
        </authorList>
    </citation>
    <scope>NUCLEOTIDE SEQUENCE [LARGE SCALE GENOMIC DNA]</scope>
    <source>
        <strain evidence="2">ATCC PRA-205</strain>
    </source>
</reference>
<name>A0A7J6UH18_PEROL</name>
<dbReference type="EMBL" id="JABANM010000246">
    <property type="protein sequence ID" value="KAF4756306.1"/>
    <property type="molecule type" value="Genomic_DNA"/>
</dbReference>
<dbReference type="Proteomes" id="UP000574390">
    <property type="component" value="Unassembled WGS sequence"/>
</dbReference>
<gene>
    <name evidence="2" type="ORF">FOZ62_009947</name>
</gene>
<keyword evidence="1" id="KW-0472">Membrane</keyword>
<sequence>FSSSMVVQQESTVSLSSFLCIKLMFVAQVFAFSSLLEDSEVIFGPCGFISTSPVVSMVISIMLISCLLSSIYSSIFSFSSAALAIHGLLFAAVHLVLLQSVSYDFEVLKVGPQLIWSGYDKLLVEASLMVFIAEFTGNTVYLKFLLSRVFLSAGLYTIVKN</sequence>
<feature type="transmembrane region" description="Helical" evidence="1">
    <location>
        <begin position="12"/>
        <end position="36"/>
    </location>
</feature>
<keyword evidence="1" id="KW-1133">Transmembrane helix</keyword>